<dbReference type="InterPro" id="IPR010457">
    <property type="entry name" value="IgC2-like_lig-bd"/>
</dbReference>
<reference evidence="16 17" key="1">
    <citation type="submission" date="2024-02" db="EMBL/GenBank/DDBJ databases">
        <title>Chromosome-level genome assembly of the Eurasian Minnow (Phoxinus phoxinus).</title>
        <authorList>
            <person name="Oriowo T.O."/>
            <person name="Martin S."/>
            <person name="Stange M."/>
            <person name="Chrysostomakis Y."/>
            <person name="Brown T."/>
            <person name="Winkler S."/>
            <person name="Kukowka S."/>
            <person name="Myers E.W."/>
            <person name="Bohne A."/>
        </authorList>
    </citation>
    <scope>NUCLEOTIDE SEQUENCE [LARGE SCALE GENOMIC DNA]</scope>
    <source>
        <strain evidence="16">ZFMK-TIS-60720</strain>
        <tissue evidence="16">Whole Organism</tissue>
    </source>
</reference>
<dbReference type="SUPFAM" id="SSF48726">
    <property type="entry name" value="Immunoglobulin"/>
    <property type="match status" value="1"/>
</dbReference>
<keyword evidence="4 14" id="KW-0732">Signal</keyword>
<dbReference type="InterPro" id="IPR036179">
    <property type="entry name" value="Ig-like_dom_sf"/>
</dbReference>
<dbReference type="InterPro" id="IPR003529">
    <property type="entry name" value="Hematopoietin_rcpt_Gp130_CS"/>
</dbReference>
<dbReference type="GO" id="GO:0005886">
    <property type="term" value="C:plasma membrane"/>
    <property type="evidence" value="ECO:0007669"/>
    <property type="project" value="UniProtKB-ARBA"/>
</dbReference>
<dbReference type="PROSITE" id="PS01353">
    <property type="entry name" value="HEMATOPO_REC_L_F2"/>
    <property type="match status" value="1"/>
</dbReference>
<keyword evidence="11" id="KW-0393">Immunoglobulin domain</keyword>
<dbReference type="Pfam" id="PF00041">
    <property type="entry name" value="fn3"/>
    <property type="match status" value="2"/>
</dbReference>
<dbReference type="InterPro" id="IPR003961">
    <property type="entry name" value="FN3_dom"/>
</dbReference>
<dbReference type="EMBL" id="JAYKXH010000009">
    <property type="protein sequence ID" value="KAK7157175.1"/>
    <property type="molecule type" value="Genomic_DNA"/>
</dbReference>
<keyword evidence="6 13" id="KW-1133">Transmembrane helix</keyword>
<protein>
    <recommendedName>
        <fullName evidence="15">Fibronectin type-III domain-containing protein</fullName>
    </recommendedName>
</protein>
<evidence type="ECO:0000256" key="4">
    <source>
        <dbReference type="ARBA" id="ARBA00022729"/>
    </source>
</evidence>
<evidence type="ECO:0000256" key="14">
    <source>
        <dbReference type="SAM" id="SignalP"/>
    </source>
</evidence>
<keyword evidence="3 13" id="KW-0812">Transmembrane</keyword>
<organism evidence="16 17">
    <name type="scientific">Phoxinus phoxinus</name>
    <name type="common">Eurasian minnow</name>
    <dbReference type="NCBI Taxonomy" id="58324"/>
    <lineage>
        <taxon>Eukaryota</taxon>
        <taxon>Metazoa</taxon>
        <taxon>Chordata</taxon>
        <taxon>Craniata</taxon>
        <taxon>Vertebrata</taxon>
        <taxon>Euteleostomi</taxon>
        <taxon>Actinopterygii</taxon>
        <taxon>Neopterygii</taxon>
        <taxon>Teleostei</taxon>
        <taxon>Ostariophysi</taxon>
        <taxon>Cypriniformes</taxon>
        <taxon>Leuciscidae</taxon>
        <taxon>Phoxininae</taxon>
        <taxon>Phoxinus</taxon>
    </lineage>
</organism>
<keyword evidence="17" id="KW-1185">Reference proteome</keyword>
<comment type="similarity">
    <text evidence="2">Belongs to the type I cytokine receptor family. Type 2 subfamily.</text>
</comment>
<feature type="domain" description="Fibronectin type-III" evidence="15">
    <location>
        <begin position="124"/>
        <end position="221"/>
    </location>
</feature>
<evidence type="ECO:0000313" key="16">
    <source>
        <dbReference type="EMBL" id="KAK7157175.1"/>
    </source>
</evidence>
<evidence type="ECO:0000256" key="7">
    <source>
        <dbReference type="ARBA" id="ARBA00023136"/>
    </source>
</evidence>
<sequence>MASVWLVLVLWIYINAWIKVTQAFCAAKVHTPASEVLAGSPVSLSCSIEDDCLLTRDTDFRVVWKINMDFAPSNLSYQENTRTYGLRVPSLTHTADIVCLMCVAEENCQIVDGVTVKVGYLPPVPRNLSCVLNVTQSSILLCQWDPGEKTPSLPTKYTLHALSYNSEKAQYEIPPGKNFYLIPRESYSEYFKLEVYVTAVNVLGNATSAPLELIPMETAKFNAPEIKRIEADKPGCLQYSWSLSQSQAWVQSTLSVELRLTTLNNQLNKELVSTFREQQGYKIKTCGLLHGTNYSSTMRVKYCQWSEWSEWSDPKTATTLRRAPAGSLDTWLKVNDQLAHLYWKPSKHFRANGWDLSYTVESKESKTALCVTQESHCSFNLNKWIKKVYLRATNAMGSSNQTQVRVYRKTGLDSVSNVSVRPQSQTSVLVAWESPESSGVTGYTLEWRSLSETLTLSFILMDKNSSSTLLTGLRPYKPYEISVFPKYADGVGRPFTVMAYSSERAPSEAPKLEVEEIHHSQVKLRWDEVPLEQRNGIIQGYTIYFWGDSNDTQVINTEKTNVVVGNLQPLTKYHALVSVLTMAGSLNGSVENLTTGRIDGFDMVLFVIPACIGLSLLIIIVVFTCLGKHERVKMCLWPIIPDPANSSIKRWTTTDSLQGMPPFKEDKDPVLVFLSRFSLLDLTEKEPFKGDYVKESQWSHDVDRRDGSHSSFQAHSYDSEQDRDSVPYATVVFGGSYQSHSTALPPYVRSESTQPLLGADEPGSPPPYENVPLGKRVSKAKHFIAFPQDPTGSEENEELWEEFPMLRSLEIRDPDHN</sequence>
<feature type="signal peptide" evidence="14">
    <location>
        <begin position="1"/>
        <end position="23"/>
    </location>
</feature>
<keyword evidence="7 13" id="KW-0472">Membrane</keyword>
<evidence type="ECO:0000256" key="6">
    <source>
        <dbReference type="ARBA" id="ARBA00022989"/>
    </source>
</evidence>
<feature type="compositionally biased region" description="Basic and acidic residues" evidence="12">
    <location>
        <begin position="699"/>
        <end position="708"/>
    </location>
</feature>
<evidence type="ECO:0000256" key="5">
    <source>
        <dbReference type="ARBA" id="ARBA00022737"/>
    </source>
</evidence>
<evidence type="ECO:0000256" key="11">
    <source>
        <dbReference type="ARBA" id="ARBA00023319"/>
    </source>
</evidence>
<proteinExistence type="inferred from homology"/>
<keyword evidence="10" id="KW-0325">Glycoprotein</keyword>
<evidence type="ECO:0000259" key="15">
    <source>
        <dbReference type="PROSITE" id="PS50853"/>
    </source>
</evidence>
<dbReference type="InterPro" id="IPR052672">
    <property type="entry name" value="Type1_Cytokine_Rcpt_Type2"/>
</dbReference>
<dbReference type="SMART" id="SM00060">
    <property type="entry name" value="FN3"/>
    <property type="match status" value="2"/>
</dbReference>
<feature type="chain" id="PRO_5042903735" description="Fibronectin type-III domain-containing protein" evidence="14">
    <location>
        <begin position="24"/>
        <end position="817"/>
    </location>
</feature>
<feature type="region of interest" description="Disordered" evidence="12">
    <location>
        <begin position="699"/>
        <end position="721"/>
    </location>
</feature>
<dbReference type="InterPro" id="IPR013783">
    <property type="entry name" value="Ig-like_fold"/>
</dbReference>
<keyword evidence="9" id="KW-0675">Receptor</keyword>
<dbReference type="Pfam" id="PF06328">
    <property type="entry name" value="Lep_receptor_Ig"/>
    <property type="match status" value="1"/>
</dbReference>
<dbReference type="PROSITE" id="PS50853">
    <property type="entry name" value="FN3"/>
    <property type="match status" value="3"/>
</dbReference>
<evidence type="ECO:0000256" key="1">
    <source>
        <dbReference type="ARBA" id="ARBA00004479"/>
    </source>
</evidence>
<evidence type="ECO:0000256" key="9">
    <source>
        <dbReference type="ARBA" id="ARBA00023170"/>
    </source>
</evidence>
<dbReference type="CDD" id="cd00063">
    <property type="entry name" value="FN3"/>
    <property type="match status" value="2"/>
</dbReference>
<feature type="domain" description="Fibronectin type-III" evidence="15">
    <location>
        <begin position="414"/>
        <end position="505"/>
    </location>
</feature>
<accession>A0AAN9H7D3</accession>
<evidence type="ECO:0000256" key="13">
    <source>
        <dbReference type="SAM" id="Phobius"/>
    </source>
</evidence>
<evidence type="ECO:0000313" key="17">
    <source>
        <dbReference type="Proteomes" id="UP001364617"/>
    </source>
</evidence>
<evidence type="ECO:0000256" key="8">
    <source>
        <dbReference type="ARBA" id="ARBA00023157"/>
    </source>
</evidence>
<name>A0AAN9H7D3_9TELE</name>
<comment type="subcellular location">
    <subcellularLocation>
        <location evidence="1">Membrane</location>
        <topology evidence="1">Single-pass type I membrane protein</topology>
    </subcellularLocation>
</comment>
<evidence type="ECO:0000256" key="12">
    <source>
        <dbReference type="SAM" id="MobiDB-lite"/>
    </source>
</evidence>
<dbReference type="PANTHER" id="PTHR48423">
    <property type="entry name" value="INTERLEUKIN-27 RECEPTOR SUBUNIT ALPHA"/>
    <property type="match status" value="1"/>
</dbReference>
<dbReference type="SUPFAM" id="SSF49265">
    <property type="entry name" value="Fibronectin type III"/>
    <property type="match status" value="3"/>
</dbReference>
<comment type="caution">
    <text evidence="16">The sequence shown here is derived from an EMBL/GenBank/DDBJ whole genome shotgun (WGS) entry which is preliminary data.</text>
</comment>
<dbReference type="Proteomes" id="UP001364617">
    <property type="component" value="Unassembled WGS sequence"/>
</dbReference>
<gene>
    <name evidence="16" type="ORF">R3I93_008601</name>
</gene>
<feature type="domain" description="Fibronectin type-III" evidence="15">
    <location>
        <begin position="506"/>
        <end position="598"/>
    </location>
</feature>
<feature type="transmembrane region" description="Helical" evidence="13">
    <location>
        <begin position="603"/>
        <end position="626"/>
    </location>
</feature>
<dbReference type="PANTHER" id="PTHR48423:SF1">
    <property type="entry name" value="INTERLEUKIN-27 RECEPTOR SUBUNIT ALPHA"/>
    <property type="match status" value="1"/>
</dbReference>
<evidence type="ECO:0000256" key="10">
    <source>
        <dbReference type="ARBA" id="ARBA00023180"/>
    </source>
</evidence>
<dbReference type="InterPro" id="IPR036116">
    <property type="entry name" value="FN3_sf"/>
</dbReference>
<evidence type="ECO:0000256" key="3">
    <source>
        <dbReference type="ARBA" id="ARBA00022692"/>
    </source>
</evidence>
<dbReference type="Gene3D" id="2.60.40.10">
    <property type="entry name" value="Immunoglobulins"/>
    <property type="match status" value="5"/>
</dbReference>
<dbReference type="GO" id="GO:0004896">
    <property type="term" value="F:cytokine receptor activity"/>
    <property type="evidence" value="ECO:0007669"/>
    <property type="project" value="InterPro"/>
</dbReference>
<keyword evidence="5" id="KW-0677">Repeat</keyword>
<keyword evidence="8" id="KW-1015">Disulfide bond</keyword>
<evidence type="ECO:0000256" key="2">
    <source>
        <dbReference type="ARBA" id="ARBA00008921"/>
    </source>
</evidence>
<dbReference type="AlphaFoldDB" id="A0AAN9H7D3"/>